<dbReference type="AlphaFoldDB" id="A0AAN7R3X8"/>
<protein>
    <recommendedName>
        <fullName evidence="4">Myb-like domain-containing protein</fullName>
    </recommendedName>
</protein>
<dbReference type="PANTHER" id="PTHR14000">
    <property type="entry name" value="FINGER CCCH DOMAIN PROTEIN, PUTATIVE (DUF3755)-RELATED"/>
    <property type="match status" value="1"/>
</dbReference>
<feature type="compositionally biased region" description="Basic and acidic residues" evidence="1">
    <location>
        <begin position="94"/>
        <end position="107"/>
    </location>
</feature>
<dbReference type="Proteomes" id="UP001346149">
    <property type="component" value="Unassembled WGS sequence"/>
</dbReference>
<evidence type="ECO:0000313" key="2">
    <source>
        <dbReference type="EMBL" id="KAK4784878.1"/>
    </source>
</evidence>
<dbReference type="PANTHER" id="PTHR14000:SF45">
    <property type="entry name" value="FINGER CCCH DOMAIN PROTEIN, PUTATIVE (DUF3755)-RELATED"/>
    <property type="match status" value="1"/>
</dbReference>
<dbReference type="EMBL" id="JAXQNO010000014">
    <property type="protein sequence ID" value="KAK4784878.1"/>
    <property type="molecule type" value="Genomic_DNA"/>
</dbReference>
<accession>A0AAN7R3X8</accession>
<proteinExistence type="predicted"/>
<evidence type="ECO:0000256" key="1">
    <source>
        <dbReference type="SAM" id="MobiDB-lite"/>
    </source>
</evidence>
<feature type="region of interest" description="Disordered" evidence="1">
    <location>
        <begin position="94"/>
        <end position="139"/>
    </location>
</feature>
<name>A0AAN7R3X8_TRANT</name>
<sequence length="192" mass="21106">MVNPPGNHQEPIQASSSAFNGNGILAPEITSTALAMKHNPGISMEWTAAEQAVLDRGLSEFASESNIIRYAKIAIQLKNKTVRDVALRVRWMTKKESSKRRKEENSLSRKSKEKKERATENPSQPIAHPNFPSYASPVLPMDHDDGISNKAIGGPTGELLEQNAQSLNQISANLAVFQVKFLCNSMKTYACV</sequence>
<reference evidence="2 3" key="1">
    <citation type="journal article" date="2023" name="Hortic Res">
        <title>Pangenome of water caltrop reveals structural variations and asymmetric subgenome divergence after allopolyploidization.</title>
        <authorList>
            <person name="Zhang X."/>
            <person name="Chen Y."/>
            <person name="Wang L."/>
            <person name="Yuan Y."/>
            <person name="Fang M."/>
            <person name="Shi L."/>
            <person name="Lu R."/>
            <person name="Comes H.P."/>
            <person name="Ma Y."/>
            <person name="Chen Y."/>
            <person name="Huang G."/>
            <person name="Zhou Y."/>
            <person name="Zheng Z."/>
            <person name="Qiu Y."/>
        </authorList>
    </citation>
    <scope>NUCLEOTIDE SEQUENCE [LARGE SCALE GENOMIC DNA]</scope>
    <source>
        <strain evidence="2">F231</strain>
    </source>
</reference>
<organism evidence="2 3">
    <name type="scientific">Trapa natans</name>
    <name type="common">Water chestnut</name>
    <dbReference type="NCBI Taxonomy" id="22666"/>
    <lineage>
        <taxon>Eukaryota</taxon>
        <taxon>Viridiplantae</taxon>
        <taxon>Streptophyta</taxon>
        <taxon>Embryophyta</taxon>
        <taxon>Tracheophyta</taxon>
        <taxon>Spermatophyta</taxon>
        <taxon>Magnoliopsida</taxon>
        <taxon>eudicotyledons</taxon>
        <taxon>Gunneridae</taxon>
        <taxon>Pentapetalae</taxon>
        <taxon>rosids</taxon>
        <taxon>malvids</taxon>
        <taxon>Myrtales</taxon>
        <taxon>Lythraceae</taxon>
        <taxon>Trapa</taxon>
    </lineage>
</organism>
<comment type="caution">
    <text evidence="2">The sequence shown here is derived from an EMBL/GenBank/DDBJ whole genome shotgun (WGS) entry which is preliminary data.</text>
</comment>
<evidence type="ECO:0008006" key="4">
    <source>
        <dbReference type="Google" id="ProtNLM"/>
    </source>
</evidence>
<evidence type="ECO:0000313" key="3">
    <source>
        <dbReference type="Proteomes" id="UP001346149"/>
    </source>
</evidence>
<keyword evidence="3" id="KW-1185">Reference proteome</keyword>
<gene>
    <name evidence="2" type="ORF">SAY86_019246</name>
</gene>